<comment type="caution">
    <text evidence="1">The sequence shown here is derived from an EMBL/GenBank/DDBJ whole genome shotgun (WGS) entry which is preliminary data.</text>
</comment>
<proteinExistence type="predicted"/>
<reference evidence="1 2" key="1">
    <citation type="journal article" date="2018" name="Sci. Rep.">
        <title>Genomic signatures of local adaptation to the degree of environmental predictability in rotifers.</title>
        <authorList>
            <person name="Franch-Gras L."/>
            <person name="Hahn C."/>
            <person name="Garcia-Roger E.M."/>
            <person name="Carmona M.J."/>
            <person name="Serra M."/>
            <person name="Gomez A."/>
        </authorList>
    </citation>
    <scope>NUCLEOTIDE SEQUENCE [LARGE SCALE GENOMIC DNA]</scope>
    <source>
        <strain evidence="1">HYR1</strain>
    </source>
</reference>
<evidence type="ECO:0000313" key="2">
    <source>
        <dbReference type="Proteomes" id="UP000276133"/>
    </source>
</evidence>
<sequence length="106" mass="12146">MKKKDNEILASTFTPNPDLINSEYEVYYKISNFFSEKNEKNLFEPITITEIILATNKIKGNSASGLDLIHSLMLKNLPESTLYDVLNLFNRSLTANKIPNNLKKHK</sequence>
<dbReference type="AlphaFoldDB" id="A0A3M7PYL6"/>
<name>A0A3M7PYL6_BRAPC</name>
<accession>A0A3M7PYL6</accession>
<gene>
    <name evidence="1" type="ORF">BpHYR1_000835</name>
</gene>
<evidence type="ECO:0000313" key="1">
    <source>
        <dbReference type="EMBL" id="RNA04282.1"/>
    </source>
</evidence>
<protein>
    <recommendedName>
        <fullName evidence="3">RNA-directed DNA polymerase from mobile element jockey-like</fullName>
    </recommendedName>
</protein>
<dbReference type="EMBL" id="REGN01008170">
    <property type="protein sequence ID" value="RNA04282.1"/>
    <property type="molecule type" value="Genomic_DNA"/>
</dbReference>
<evidence type="ECO:0008006" key="3">
    <source>
        <dbReference type="Google" id="ProtNLM"/>
    </source>
</evidence>
<keyword evidence="2" id="KW-1185">Reference proteome</keyword>
<organism evidence="1 2">
    <name type="scientific">Brachionus plicatilis</name>
    <name type="common">Marine rotifer</name>
    <name type="synonym">Brachionus muelleri</name>
    <dbReference type="NCBI Taxonomy" id="10195"/>
    <lineage>
        <taxon>Eukaryota</taxon>
        <taxon>Metazoa</taxon>
        <taxon>Spiralia</taxon>
        <taxon>Gnathifera</taxon>
        <taxon>Rotifera</taxon>
        <taxon>Eurotatoria</taxon>
        <taxon>Monogononta</taxon>
        <taxon>Pseudotrocha</taxon>
        <taxon>Ploima</taxon>
        <taxon>Brachionidae</taxon>
        <taxon>Brachionus</taxon>
    </lineage>
</organism>
<dbReference type="Proteomes" id="UP000276133">
    <property type="component" value="Unassembled WGS sequence"/>
</dbReference>